<dbReference type="EMBL" id="BKCP01006294">
    <property type="protein sequence ID" value="GER42118.1"/>
    <property type="molecule type" value="Genomic_DNA"/>
</dbReference>
<accession>A0A5A7QAW2</accession>
<protein>
    <submittedName>
        <fullName evidence="2">Synaptobrevin family protein</fullName>
    </submittedName>
</protein>
<name>A0A5A7QAW2_STRAF</name>
<organism evidence="2 3">
    <name type="scientific">Striga asiatica</name>
    <name type="common">Asiatic witchweed</name>
    <name type="synonym">Buchnera asiatica</name>
    <dbReference type="NCBI Taxonomy" id="4170"/>
    <lineage>
        <taxon>Eukaryota</taxon>
        <taxon>Viridiplantae</taxon>
        <taxon>Streptophyta</taxon>
        <taxon>Embryophyta</taxon>
        <taxon>Tracheophyta</taxon>
        <taxon>Spermatophyta</taxon>
        <taxon>Magnoliopsida</taxon>
        <taxon>eudicotyledons</taxon>
        <taxon>Gunneridae</taxon>
        <taxon>Pentapetalae</taxon>
        <taxon>asterids</taxon>
        <taxon>lamiids</taxon>
        <taxon>Lamiales</taxon>
        <taxon>Orobanchaceae</taxon>
        <taxon>Buchnereae</taxon>
        <taxon>Striga</taxon>
    </lineage>
</organism>
<feature type="region of interest" description="Disordered" evidence="1">
    <location>
        <begin position="73"/>
        <end position="97"/>
    </location>
</feature>
<dbReference type="Proteomes" id="UP000325081">
    <property type="component" value="Unassembled WGS sequence"/>
</dbReference>
<comment type="caution">
    <text evidence="2">The sequence shown here is derived from an EMBL/GenBank/DDBJ whole genome shotgun (WGS) entry which is preliminary data.</text>
</comment>
<feature type="compositionally biased region" description="Low complexity" evidence="1">
    <location>
        <begin position="73"/>
        <end position="87"/>
    </location>
</feature>
<proteinExistence type="predicted"/>
<sequence length="145" mass="16482">MAIDYEHTLLDYKMLSNCNRLEKRDRVPPTQRKSKNKREIKVRDRQLGFAELHPSCSSFIQLSPESIFEANYNNNTNTNKNSNVSQNGDYRNSENKPGKIETPFMCSSSSSHCLSLLLPPHVSGLRQRGEALDTKIECPKVVPTV</sequence>
<evidence type="ECO:0000313" key="3">
    <source>
        <dbReference type="Proteomes" id="UP000325081"/>
    </source>
</evidence>
<reference evidence="3" key="1">
    <citation type="journal article" date="2019" name="Curr. Biol.">
        <title>Genome Sequence of Striga asiatica Provides Insight into the Evolution of Plant Parasitism.</title>
        <authorList>
            <person name="Yoshida S."/>
            <person name="Kim S."/>
            <person name="Wafula E.K."/>
            <person name="Tanskanen J."/>
            <person name="Kim Y.M."/>
            <person name="Honaas L."/>
            <person name="Yang Z."/>
            <person name="Spallek T."/>
            <person name="Conn C.E."/>
            <person name="Ichihashi Y."/>
            <person name="Cheong K."/>
            <person name="Cui S."/>
            <person name="Der J.P."/>
            <person name="Gundlach H."/>
            <person name="Jiao Y."/>
            <person name="Hori C."/>
            <person name="Ishida J.K."/>
            <person name="Kasahara H."/>
            <person name="Kiba T."/>
            <person name="Kim M.S."/>
            <person name="Koo N."/>
            <person name="Laohavisit A."/>
            <person name="Lee Y.H."/>
            <person name="Lumba S."/>
            <person name="McCourt P."/>
            <person name="Mortimer J.C."/>
            <person name="Mutuku J.M."/>
            <person name="Nomura T."/>
            <person name="Sasaki-Sekimoto Y."/>
            <person name="Seto Y."/>
            <person name="Wang Y."/>
            <person name="Wakatake T."/>
            <person name="Sakakibara H."/>
            <person name="Demura T."/>
            <person name="Yamaguchi S."/>
            <person name="Yoneyama K."/>
            <person name="Manabe R.I."/>
            <person name="Nelson D.C."/>
            <person name="Schulman A.H."/>
            <person name="Timko M.P."/>
            <person name="dePamphilis C.W."/>
            <person name="Choi D."/>
            <person name="Shirasu K."/>
        </authorList>
    </citation>
    <scope>NUCLEOTIDE SEQUENCE [LARGE SCALE GENOMIC DNA]</scope>
    <source>
        <strain evidence="3">cv. UVA1</strain>
    </source>
</reference>
<dbReference type="AlphaFoldDB" id="A0A5A7QAW2"/>
<gene>
    <name evidence="2" type="ORF">STAS_18880</name>
</gene>
<evidence type="ECO:0000313" key="2">
    <source>
        <dbReference type="EMBL" id="GER42118.1"/>
    </source>
</evidence>
<evidence type="ECO:0000256" key="1">
    <source>
        <dbReference type="SAM" id="MobiDB-lite"/>
    </source>
</evidence>
<keyword evidence="3" id="KW-1185">Reference proteome</keyword>